<sequence length="347" mass="39155">MKKVRGGRPEGLKEFARISKEKKTDALELDEIENIVNSLTGENMIELLELAGKDIDVYEARWLLHCLIIFANEVGQPRGQALDDSTDLSTSASTGGSSTTVPLETAGPFKKRKHDVDTNLEERVLFLKKTSKGEMVQELKEKVKTLCRRDDPSNALILLTFDELSKAARKLNHEEADMFEELYRQANRYQSKLQISNLCLSVLGGKVADAISKAISKCLKEKPETKAETKNALLITCDDKSGYSHIKIDEESQEFFGIQFGGFFMVYSTLPFGWKASAFIYQSIGMCVTSYLRTFSVRNSLYIDGRFVATRGSDSVDVKVHEEARSMMQDSRVDVYTDKHGCYWFLE</sequence>
<dbReference type="SUPFAM" id="SSF56672">
    <property type="entry name" value="DNA/RNA polymerases"/>
    <property type="match status" value="1"/>
</dbReference>
<accession>A0A8W8JA10</accession>
<dbReference type="AlphaFoldDB" id="A0A8W8JA10"/>
<organism evidence="2 3">
    <name type="scientific">Magallana gigas</name>
    <name type="common">Pacific oyster</name>
    <name type="synonym">Crassostrea gigas</name>
    <dbReference type="NCBI Taxonomy" id="29159"/>
    <lineage>
        <taxon>Eukaryota</taxon>
        <taxon>Metazoa</taxon>
        <taxon>Spiralia</taxon>
        <taxon>Lophotrochozoa</taxon>
        <taxon>Mollusca</taxon>
        <taxon>Bivalvia</taxon>
        <taxon>Autobranchia</taxon>
        <taxon>Pteriomorphia</taxon>
        <taxon>Ostreida</taxon>
        <taxon>Ostreoidea</taxon>
        <taxon>Ostreidae</taxon>
        <taxon>Magallana</taxon>
    </lineage>
</organism>
<feature type="compositionally biased region" description="Low complexity" evidence="1">
    <location>
        <begin position="87"/>
        <end position="100"/>
    </location>
</feature>
<dbReference type="EnsemblMetazoa" id="G1783.1">
    <property type="protein sequence ID" value="G1783.1:cds"/>
    <property type="gene ID" value="G1783"/>
</dbReference>
<evidence type="ECO:0000256" key="1">
    <source>
        <dbReference type="SAM" id="MobiDB-lite"/>
    </source>
</evidence>
<keyword evidence="3" id="KW-1185">Reference proteome</keyword>
<evidence type="ECO:0000313" key="2">
    <source>
        <dbReference type="EnsemblMetazoa" id="G1783.1:cds"/>
    </source>
</evidence>
<evidence type="ECO:0000313" key="3">
    <source>
        <dbReference type="Proteomes" id="UP000005408"/>
    </source>
</evidence>
<proteinExistence type="predicted"/>
<name>A0A8W8JA10_MAGGI</name>
<feature type="region of interest" description="Disordered" evidence="1">
    <location>
        <begin position="80"/>
        <end position="105"/>
    </location>
</feature>
<dbReference type="Proteomes" id="UP000005408">
    <property type="component" value="Unassembled WGS sequence"/>
</dbReference>
<reference evidence="2" key="1">
    <citation type="submission" date="2022-08" db="UniProtKB">
        <authorList>
            <consortium name="EnsemblMetazoa"/>
        </authorList>
    </citation>
    <scope>IDENTIFICATION</scope>
    <source>
        <strain evidence="2">05x7-T-G4-1.051#20</strain>
    </source>
</reference>
<dbReference type="InterPro" id="IPR043502">
    <property type="entry name" value="DNA/RNA_pol_sf"/>
</dbReference>
<protein>
    <submittedName>
        <fullName evidence="2">Uncharacterized protein</fullName>
    </submittedName>
</protein>